<name>A0ACB6ZIG1_THEGA</name>
<evidence type="ECO:0000313" key="1">
    <source>
        <dbReference type="EMBL" id="KAF9649382.1"/>
    </source>
</evidence>
<protein>
    <submittedName>
        <fullName evidence="1">Uncharacterized protein</fullName>
    </submittedName>
</protein>
<gene>
    <name evidence="1" type="ORF">BDM02DRAFT_1844321</name>
</gene>
<evidence type="ECO:0000313" key="2">
    <source>
        <dbReference type="Proteomes" id="UP000886501"/>
    </source>
</evidence>
<dbReference type="Proteomes" id="UP000886501">
    <property type="component" value="Unassembled WGS sequence"/>
</dbReference>
<proteinExistence type="predicted"/>
<reference evidence="1" key="2">
    <citation type="journal article" date="2020" name="Nat. Commun.">
        <title>Large-scale genome sequencing of mycorrhizal fungi provides insights into the early evolution of symbiotic traits.</title>
        <authorList>
            <person name="Miyauchi S."/>
            <person name="Kiss E."/>
            <person name="Kuo A."/>
            <person name="Drula E."/>
            <person name="Kohler A."/>
            <person name="Sanchez-Garcia M."/>
            <person name="Morin E."/>
            <person name="Andreopoulos B."/>
            <person name="Barry K.W."/>
            <person name="Bonito G."/>
            <person name="Buee M."/>
            <person name="Carver A."/>
            <person name="Chen C."/>
            <person name="Cichocki N."/>
            <person name="Clum A."/>
            <person name="Culley D."/>
            <person name="Crous P.W."/>
            <person name="Fauchery L."/>
            <person name="Girlanda M."/>
            <person name="Hayes R.D."/>
            <person name="Keri Z."/>
            <person name="LaButti K."/>
            <person name="Lipzen A."/>
            <person name="Lombard V."/>
            <person name="Magnuson J."/>
            <person name="Maillard F."/>
            <person name="Murat C."/>
            <person name="Nolan M."/>
            <person name="Ohm R.A."/>
            <person name="Pangilinan J."/>
            <person name="Pereira M.F."/>
            <person name="Perotto S."/>
            <person name="Peter M."/>
            <person name="Pfister S."/>
            <person name="Riley R."/>
            <person name="Sitrit Y."/>
            <person name="Stielow J.B."/>
            <person name="Szollosi G."/>
            <person name="Zifcakova L."/>
            <person name="Stursova M."/>
            <person name="Spatafora J.W."/>
            <person name="Tedersoo L."/>
            <person name="Vaario L.M."/>
            <person name="Yamada A."/>
            <person name="Yan M."/>
            <person name="Wang P."/>
            <person name="Xu J."/>
            <person name="Bruns T."/>
            <person name="Baldrian P."/>
            <person name="Vilgalys R."/>
            <person name="Dunand C."/>
            <person name="Henrissat B."/>
            <person name="Grigoriev I.V."/>
            <person name="Hibbett D."/>
            <person name="Nagy L.G."/>
            <person name="Martin F.M."/>
        </authorList>
    </citation>
    <scope>NUCLEOTIDE SEQUENCE</scope>
    <source>
        <strain evidence="1">P2</strain>
    </source>
</reference>
<sequence length="203" mass="22280">MDLGANPANNGNTEQIVGSGSSERWTTYQSPLQSYHFSRWHLHLTDPSDLSNTSTTGSSDGLSILTPSGSFSSNSASGSPSADSKDSTIPGSLLRSLKMVTFFKSHDLDKRICQFEIPGGGVCRDDKCEDLHIERELETWEPSDDDTAQYLFEALVKSSQDQRPRRSATDVKNALEEIRTRKETMELGFEDRVSAALSILGVS</sequence>
<organism evidence="1 2">
    <name type="scientific">Thelephora ganbajun</name>
    <name type="common">Ganba fungus</name>
    <dbReference type="NCBI Taxonomy" id="370292"/>
    <lineage>
        <taxon>Eukaryota</taxon>
        <taxon>Fungi</taxon>
        <taxon>Dikarya</taxon>
        <taxon>Basidiomycota</taxon>
        <taxon>Agaricomycotina</taxon>
        <taxon>Agaricomycetes</taxon>
        <taxon>Thelephorales</taxon>
        <taxon>Thelephoraceae</taxon>
        <taxon>Thelephora</taxon>
    </lineage>
</organism>
<reference evidence="1" key="1">
    <citation type="submission" date="2019-10" db="EMBL/GenBank/DDBJ databases">
        <authorList>
            <consortium name="DOE Joint Genome Institute"/>
            <person name="Kuo A."/>
            <person name="Miyauchi S."/>
            <person name="Kiss E."/>
            <person name="Drula E."/>
            <person name="Kohler A."/>
            <person name="Sanchez-Garcia M."/>
            <person name="Andreopoulos B."/>
            <person name="Barry K.W."/>
            <person name="Bonito G."/>
            <person name="Buee M."/>
            <person name="Carver A."/>
            <person name="Chen C."/>
            <person name="Cichocki N."/>
            <person name="Clum A."/>
            <person name="Culley D."/>
            <person name="Crous P.W."/>
            <person name="Fauchery L."/>
            <person name="Girlanda M."/>
            <person name="Hayes R."/>
            <person name="Keri Z."/>
            <person name="Labutti K."/>
            <person name="Lipzen A."/>
            <person name="Lombard V."/>
            <person name="Magnuson J."/>
            <person name="Maillard F."/>
            <person name="Morin E."/>
            <person name="Murat C."/>
            <person name="Nolan M."/>
            <person name="Ohm R."/>
            <person name="Pangilinan J."/>
            <person name="Pereira M."/>
            <person name="Perotto S."/>
            <person name="Peter M."/>
            <person name="Riley R."/>
            <person name="Sitrit Y."/>
            <person name="Stielow B."/>
            <person name="Szollosi G."/>
            <person name="Zifcakova L."/>
            <person name="Stursova M."/>
            <person name="Spatafora J.W."/>
            <person name="Tedersoo L."/>
            <person name="Vaario L.-M."/>
            <person name="Yamada A."/>
            <person name="Yan M."/>
            <person name="Wang P."/>
            <person name="Xu J."/>
            <person name="Bruns T."/>
            <person name="Baldrian P."/>
            <person name="Vilgalys R."/>
            <person name="Henrissat B."/>
            <person name="Grigoriev I.V."/>
            <person name="Hibbett D."/>
            <person name="Nagy L.G."/>
            <person name="Martin F.M."/>
        </authorList>
    </citation>
    <scope>NUCLEOTIDE SEQUENCE</scope>
    <source>
        <strain evidence="1">P2</strain>
    </source>
</reference>
<accession>A0ACB6ZIG1</accession>
<comment type="caution">
    <text evidence="1">The sequence shown here is derived from an EMBL/GenBank/DDBJ whole genome shotgun (WGS) entry which is preliminary data.</text>
</comment>
<dbReference type="EMBL" id="MU117998">
    <property type="protein sequence ID" value="KAF9649382.1"/>
    <property type="molecule type" value="Genomic_DNA"/>
</dbReference>
<keyword evidence="2" id="KW-1185">Reference proteome</keyword>